<evidence type="ECO:0000313" key="5">
    <source>
        <dbReference type="Proteomes" id="UP000178943"/>
    </source>
</evidence>
<dbReference type="InterPro" id="IPR001478">
    <property type="entry name" value="PDZ"/>
</dbReference>
<comment type="caution">
    <text evidence="4">The sequence shown here is derived from an EMBL/GenBank/DDBJ whole genome shotgun (WGS) entry which is preliminary data.</text>
</comment>
<keyword evidence="2" id="KW-0732">Signal</keyword>
<dbReference type="SUPFAM" id="SSF50156">
    <property type="entry name" value="PDZ domain-like"/>
    <property type="match status" value="2"/>
</dbReference>
<evidence type="ECO:0000256" key="2">
    <source>
        <dbReference type="SAM" id="SignalP"/>
    </source>
</evidence>
<accession>A0A1F5VNZ1</accession>
<comment type="similarity">
    <text evidence="1">Belongs to the peptidase S1C family.</text>
</comment>
<sequence>MIKMVSMLSILAIIASICSALEQERYWIETPDTENNIVFMEDRWIGIAGRDVEDKDLQDYQLKELSGVIVVQVKKNSPASKTDLQPGDVILKYEQQVVMSIKALRRMVEETPVGRKVILLVTREGKTRDVEIVVAKKKWEFEIPAMRSWVPKGWKEKPEENIYQDKENCLVLGIEIEDMTSQLRAFFGVQEDTGILITTVREGSLAEKSGFKTGDVVTKINDEKIDDLSQIKNFLCEKDSKEKLVFQVIRNKKELKILLLQKEDNPNKF</sequence>
<dbReference type="SMART" id="SM00228">
    <property type="entry name" value="PDZ"/>
    <property type="match status" value="2"/>
</dbReference>
<gene>
    <name evidence="4" type="ORF">A2Y62_21250</name>
</gene>
<dbReference type="STRING" id="1817863.A2Y62_21250"/>
<organism evidence="4 5">
    <name type="scientific">Candidatus Fischerbacteria bacterium RBG_13_37_8</name>
    <dbReference type="NCBI Taxonomy" id="1817863"/>
    <lineage>
        <taxon>Bacteria</taxon>
        <taxon>Candidatus Fischeribacteriota</taxon>
    </lineage>
</organism>
<evidence type="ECO:0000313" key="4">
    <source>
        <dbReference type="EMBL" id="OGF65127.1"/>
    </source>
</evidence>
<dbReference type="InterPro" id="IPR036034">
    <property type="entry name" value="PDZ_sf"/>
</dbReference>
<dbReference type="Proteomes" id="UP000178943">
    <property type="component" value="Unassembled WGS sequence"/>
</dbReference>
<feature type="chain" id="PRO_5009522030" description="PDZ domain-containing protein" evidence="2">
    <location>
        <begin position="21"/>
        <end position="269"/>
    </location>
</feature>
<evidence type="ECO:0000259" key="3">
    <source>
        <dbReference type="PROSITE" id="PS50106"/>
    </source>
</evidence>
<dbReference type="PANTHER" id="PTHR22939:SF129">
    <property type="entry name" value="SERINE PROTEASE HTRA2, MITOCHONDRIAL"/>
    <property type="match status" value="1"/>
</dbReference>
<dbReference type="PANTHER" id="PTHR22939">
    <property type="entry name" value="SERINE PROTEASE FAMILY S1C HTRA-RELATED"/>
    <property type="match status" value="1"/>
</dbReference>
<dbReference type="Gene3D" id="2.30.42.10">
    <property type="match status" value="2"/>
</dbReference>
<dbReference type="EMBL" id="MFGW01000117">
    <property type="protein sequence ID" value="OGF65127.1"/>
    <property type="molecule type" value="Genomic_DNA"/>
</dbReference>
<dbReference type="Pfam" id="PF13180">
    <property type="entry name" value="PDZ_2"/>
    <property type="match status" value="2"/>
</dbReference>
<dbReference type="PROSITE" id="PS50106">
    <property type="entry name" value="PDZ"/>
    <property type="match status" value="1"/>
</dbReference>
<evidence type="ECO:0000256" key="1">
    <source>
        <dbReference type="ARBA" id="ARBA00010541"/>
    </source>
</evidence>
<dbReference type="AlphaFoldDB" id="A0A1F5VNZ1"/>
<reference evidence="4 5" key="1">
    <citation type="journal article" date="2016" name="Nat. Commun.">
        <title>Thousands of microbial genomes shed light on interconnected biogeochemical processes in an aquifer system.</title>
        <authorList>
            <person name="Anantharaman K."/>
            <person name="Brown C.T."/>
            <person name="Hug L.A."/>
            <person name="Sharon I."/>
            <person name="Castelle C.J."/>
            <person name="Probst A.J."/>
            <person name="Thomas B.C."/>
            <person name="Singh A."/>
            <person name="Wilkins M.J."/>
            <person name="Karaoz U."/>
            <person name="Brodie E.L."/>
            <person name="Williams K.H."/>
            <person name="Hubbard S.S."/>
            <person name="Banfield J.F."/>
        </authorList>
    </citation>
    <scope>NUCLEOTIDE SEQUENCE [LARGE SCALE GENOMIC DNA]</scope>
</reference>
<feature type="signal peptide" evidence="2">
    <location>
        <begin position="1"/>
        <end position="20"/>
    </location>
</feature>
<name>A0A1F5VNZ1_9BACT</name>
<proteinExistence type="inferred from homology"/>
<protein>
    <recommendedName>
        <fullName evidence="3">PDZ domain-containing protein</fullName>
    </recommendedName>
</protein>
<feature type="domain" description="PDZ" evidence="3">
    <location>
        <begin position="159"/>
        <end position="252"/>
    </location>
</feature>